<evidence type="ECO:0000256" key="3">
    <source>
        <dbReference type="ARBA" id="ARBA00022980"/>
    </source>
</evidence>
<evidence type="ECO:0000256" key="5">
    <source>
        <dbReference type="ARBA" id="ARBA00023274"/>
    </source>
</evidence>
<dbReference type="GO" id="GO:0005840">
    <property type="term" value="C:ribosome"/>
    <property type="evidence" value="ECO:0007669"/>
    <property type="project" value="UniProtKB-KW"/>
</dbReference>
<evidence type="ECO:0000256" key="2">
    <source>
        <dbReference type="ARBA" id="ARBA00008970"/>
    </source>
</evidence>
<dbReference type="EMBL" id="JAGFBR010000017">
    <property type="protein sequence ID" value="KAH0451670.1"/>
    <property type="molecule type" value="Genomic_DNA"/>
</dbReference>
<dbReference type="Proteomes" id="UP000775213">
    <property type="component" value="Unassembled WGS sequence"/>
</dbReference>
<evidence type="ECO:0000256" key="4">
    <source>
        <dbReference type="ARBA" id="ARBA00023128"/>
    </source>
</evidence>
<evidence type="ECO:0000313" key="7">
    <source>
        <dbReference type="EMBL" id="KAH0451670.1"/>
    </source>
</evidence>
<dbReference type="PANTHER" id="PTHR13362">
    <property type="entry name" value="MITOCHONDRIAL RIBOSOMAL PROTEIN S33"/>
    <property type="match status" value="1"/>
</dbReference>
<comment type="caution">
    <text evidence="7">The sequence shown here is derived from an EMBL/GenBank/DDBJ whole genome shotgun (WGS) entry which is preliminary data.</text>
</comment>
<protein>
    <recommendedName>
        <fullName evidence="6">Small ribosomal subunit protein mS33</fullName>
    </recommendedName>
</protein>
<keyword evidence="5" id="KW-0687">Ribonucleoprotein</keyword>
<evidence type="ECO:0000256" key="6">
    <source>
        <dbReference type="ARBA" id="ARBA00035132"/>
    </source>
</evidence>
<evidence type="ECO:0000256" key="1">
    <source>
        <dbReference type="ARBA" id="ARBA00004173"/>
    </source>
</evidence>
<organism evidence="7 8">
    <name type="scientific">Dendrobium chrysotoxum</name>
    <name type="common">Orchid</name>
    <dbReference type="NCBI Taxonomy" id="161865"/>
    <lineage>
        <taxon>Eukaryota</taxon>
        <taxon>Viridiplantae</taxon>
        <taxon>Streptophyta</taxon>
        <taxon>Embryophyta</taxon>
        <taxon>Tracheophyta</taxon>
        <taxon>Spermatophyta</taxon>
        <taxon>Magnoliopsida</taxon>
        <taxon>Liliopsida</taxon>
        <taxon>Asparagales</taxon>
        <taxon>Orchidaceae</taxon>
        <taxon>Epidendroideae</taxon>
        <taxon>Malaxideae</taxon>
        <taxon>Dendrobiinae</taxon>
        <taxon>Dendrobium</taxon>
    </lineage>
</organism>
<dbReference type="AlphaFoldDB" id="A0AAV7G7A7"/>
<keyword evidence="4" id="KW-0496">Mitochondrion</keyword>
<name>A0AAV7G7A7_DENCH</name>
<keyword evidence="3" id="KW-0689">Ribosomal protein</keyword>
<sequence length="279" mass="31391">MSLKNLLCSVALQGVAEARARIFGHVLNPTGKRSPHKILRKKLIGETVAQWYPYDIKNDDPRFLAREEKEYALHLSFLCSNTHSLGCETNNVFVLASLLHRCLPPFQLPRYCFSTRKHCSTAAFRFYFKFLGHQPLHRISTAFDLPSAVLSLLDCSLLFNRRFVQPSPVQVFSLHQNQPASRISFKELSSKDAAVLQCFTISTARIAFSCHFSLAEQSTSPPPVQPSFASLFPAIFLGCLKPFPYLLLLPPCDHSTDFQFSQQHSSQLTFGILQPASSL</sequence>
<dbReference type="GO" id="GO:1990904">
    <property type="term" value="C:ribonucleoprotein complex"/>
    <property type="evidence" value="ECO:0007669"/>
    <property type="project" value="UniProtKB-KW"/>
</dbReference>
<dbReference type="PANTHER" id="PTHR13362:SF2">
    <property type="entry name" value="SMALL RIBOSOMAL SUBUNIT PROTEIN MS33"/>
    <property type="match status" value="1"/>
</dbReference>
<keyword evidence="8" id="KW-1185">Reference proteome</keyword>
<comment type="subcellular location">
    <subcellularLocation>
        <location evidence="1">Mitochondrion</location>
    </subcellularLocation>
</comment>
<reference evidence="7 8" key="1">
    <citation type="journal article" date="2021" name="Hortic Res">
        <title>Chromosome-scale assembly of the Dendrobium chrysotoxum genome enhances the understanding of orchid evolution.</title>
        <authorList>
            <person name="Zhang Y."/>
            <person name="Zhang G.Q."/>
            <person name="Zhang D."/>
            <person name="Liu X.D."/>
            <person name="Xu X.Y."/>
            <person name="Sun W.H."/>
            <person name="Yu X."/>
            <person name="Zhu X."/>
            <person name="Wang Z.W."/>
            <person name="Zhao X."/>
            <person name="Zhong W.Y."/>
            <person name="Chen H."/>
            <person name="Yin W.L."/>
            <person name="Huang T."/>
            <person name="Niu S.C."/>
            <person name="Liu Z.J."/>
        </authorList>
    </citation>
    <scope>NUCLEOTIDE SEQUENCE [LARGE SCALE GENOMIC DNA]</scope>
    <source>
        <strain evidence="7">Lindl</strain>
    </source>
</reference>
<comment type="similarity">
    <text evidence="2">Belongs to the mitochondrion-specific ribosomal protein mS33 family.</text>
</comment>
<accession>A0AAV7G7A7</accession>
<gene>
    <name evidence="7" type="ORF">IEQ34_018969</name>
</gene>
<dbReference type="GO" id="GO:0005739">
    <property type="term" value="C:mitochondrion"/>
    <property type="evidence" value="ECO:0007669"/>
    <property type="project" value="UniProtKB-SubCell"/>
</dbReference>
<evidence type="ECO:0000313" key="8">
    <source>
        <dbReference type="Proteomes" id="UP000775213"/>
    </source>
</evidence>
<dbReference type="InterPro" id="IPR013219">
    <property type="entry name" value="Ribosomal_mS33"/>
</dbReference>
<dbReference type="Pfam" id="PF08293">
    <property type="entry name" value="MRP-S33"/>
    <property type="match status" value="1"/>
</dbReference>
<proteinExistence type="inferred from homology"/>